<dbReference type="RefSeq" id="WP_181611434.1">
    <property type="nucleotide sequence ID" value="NZ_BAABAM010000003.1"/>
</dbReference>
<gene>
    <name evidence="2" type="ORF">HNR30_004050</name>
</gene>
<accession>A0A7W0CKD7</accession>
<reference evidence="2 3" key="1">
    <citation type="submission" date="2020-07" db="EMBL/GenBank/DDBJ databases">
        <title>Genomic Encyclopedia of Type Strains, Phase IV (KMG-IV): sequencing the most valuable type-strain genomes for metagenomic binning, comparative biology and taxonomic classification.</title>
        <authorList>
            <person name="Goeker M."/>
        </authorList>
    </citation>
    <scope>NUCLEOTIDE SEQUENCE [LARGE SCALE GENOMIC DNA]</scope>
    <source>
        <strain evidence="2 3">DSM 45533</strain>
    </source>
</reference>
<organism evidence="2 3">
    <name type="scientific">Nonomuraea soli</name>
    <dbReference type="NCBI Taxonomy" id="1032476"/>
    <lineage>
        <taxon>Bacteria</taxon>
        <taxon>Bacillati</taxon>
        <taxon>Actinomycetota</taxon>
        <taxon>Actinomycetes</taxon>
        <taxon>Streptosporangiales</taxon>
        <taxon>Streptosporangiaceae</taxon>
        <taxon>Nonomuraea</taxon>
    </lineage>
</organism>
<evidence type="ECO:0000256" key="1">
    <source>
        <dbReference type="SAM" id="SignalP"/>
    </source>
</evidence>
<evidence type="ECO:0008006" key="4">
    <source>
        <dbReference type="Google" id="ProtNLM"/>
    </source>
</evidence>
<evidence type="ECO:0000313" key="3">
    <source>
        <dbReference type="Proteomes" id="UP000530928"/>
    </source>
</evidence>
<dbReference type="Proteomes" id="UP000530928">
    <property type="component" value="Unassembled WGS sequence"/>
</dbReference>
<dbReference type="AlphaFoldDB" id="A0A7W0CKD7"/>
<feature type="signal peptide" evidence="1">
    <location>
        <begin position="1"/>
        <end position="24"/>
    </location>
</feature>
<name>A0A7W0CKD7_9ACTN</name>
<dbReference type="EMBL" id="JACDUR010000004">
    <property type="protein sequence ID" value="MBA2892696.1"/>
    <property type="molecule type" value="Genomic_DNA"/>
</dbReference>
<evidence type="ECO:0000313" key="2">
    <source>
        <dbReference type="EMBL" id="MBA2892696.1"/>
    </source>
</evidence>
<keyword evidence="3" id="KW-1185">Reference proteome</keyword>
<proteinExistence type="predicted"/>
<sequence>MKRTILLAGAMIGLSLTCPAPVAADPVGPCYVLTFSVDERQGARSICPPGTWRHWHQVHVHCTFIASVPTHGPMVGGTSVSEVICPDNQMRTRAWNTQGPDE</sequence>
<keyword evidence="1" id="KW-0732">Signal</keyword>
<comment type="caution">
    <text evidence="2">The sequence shown here is derived from an EMBL/GenBank/DDBJ whole genome shotgun (WGS) entry which is preliminary data.</text>
</comment>
<feature type="chain" id="PRO_5030980855" description="Chitin-binding type-2 domain-containing protein" evidence="1">
    <location>
        <begin position="25"/>
        <end position="102"/>
    </location>
</feature>
<protein>
    <recommendedName>
        <fullName evidence="4">Chitin-binding type-2 domain-containing protein</fullName>
    </recommendedName>
</protein>